<keyword evidence="3 10" id="KW-1134">Transmembrane beta strand</keyword>
<evidence type="ECO:0000256" key="3">
    <source>
        <dbReference type="ARBA" id="ARBA00022452"/>
    </source>
</evidence>
<keyword evidence="7 10" id="KW-0626">Porin</keyword>
<dbReference type="Pfam" id="PF02530">
    <property type="entry name" value="Porin_2"/>
    <property type="match status" value="1"/>
</dbReference>
<dbReference type="EMBL" id="JAEQMY010000014">
    <property type="protein sequence ID" value="MBL0404706.1"/>
    <property type="molecule type" value="Genomic_DNA"/>
</dbReference>
<evidence type="ECO:0000256" key="8">
    <source>
        <dbReference type="ARBA" id="ARBA00023136"/>
    </source>
</evidence>
<dbReference type="GO" id="GO:0006811">
    <property type="term" value="P:monoatomic ion transport"/>
    <property type="evidence" value="ECO:0007669"/>
    <property type="project" value="UniProtKB-KW"/>
</dbReference>
<reference evidence="11" key="1">
    <citation type="submission" date="2021-01" db="EMBL/GenBank/DDBJ databases">
        <title>Microvirga sp.</title>
        <authorList>
            <person name="Kim M.K."/>
        </authorList>
    </citation>
    <scope>NUCLEOTIDE SEQUENCE</scope>
    <source>
        <strain evidence="11">5420S-16</strain>
    </source>
</reference>
<evidence type="ECO:0000256" key="6">
    <source>
        <dbReference type="ARBA" id="ARBA00023065"/>
    </source>
</evidence>
<evidence type="ECO:0000256" key="4">
    <source>
        <dbReference type="ARBA" id="ARBA00022692"/>
    </source>
</evidence>
<comment type="subcellular location">
    <subcellularLocation>
        <location evidence="10">Cell outer membrane</location>
        <topology evidence="10">Multi-pass membrane protein</topology>
    </subcellularLocation>
</comment>
<evidence type="ECO:0000256" key="5">
    <source>
        <dbReference type="ARBA" id="ARBA00022729"/>
    </source>
</evidence>
<evidence type="ECO:0000313" key="11">
    <source>
        <dbReference type="EMBL" id="MBL0404706.1"/>
    </source>
</evidence>
<feature type="signal peptide" evidence="10">
    <location>
        <begin position="1"/>
        <end position="23"/>
    </location>
</feature>
<protein>
    <recommendedName>
        <fullName evidence="10">Porin</fullName>
    </recommendedName>
</protein>
<keyword evidence="9 10" id="KW-0998">Cell outer membrane</keyword>
<sequence>MKLAKSLFLGSVAGLAAVAGAQAADLPVAKAAAVEYVRVCSTYGAGFFYIPGTETCLKVGGRVRAEYQYLEPQFREDASIGFRARARVALDARTATAYGLLRTYIRMEMDRNTGVYNGQAGGFGTSPNIAQAYIQFGGLTAGRTTSFFTNGDIPNENITTLRFYDYPDVNLLAYTFSFGNGFSATLSLEEGAFAGNRLTGPSAFDPTVSVAAGQRWPDLVGNVKYAGTWGSVQLSGALHQTRSNVLVDGDFEDDFSDELGWSVGVMGHFNLPALGAGDALWFSAAYADGALGYLGFGSNVTGVGLSGATGTVRSVPVVDAYLDVDGDIEKGRGWQVAGGLRHYWTPTVRSNVHGSYASVEYSGGTLLSDFDEWRVGVNTFWTPVSGLNIGVEVLYANIDVQGVELEAEDRWEGRLRIQRDF</sequence>
<dbReference type="GO" id="GO:0009279">
    <property type="term" value="C:cell outer membrane"/>
    <property type="evidence" value="ECO:0007669"/>
    <property type="project" value="UniProtKB-SubCell"/>
</dbReference>
<evidence type="ECO:0000256" key="9">
    <source>
        <dbReference type="ARBA" id="ARBA00023237"/>
    </source>
</evidence>
<keyword evidence="5 10" id="KW-0732">Signal</keyword>
<keyword evidence="4 10" id="KW-0812">Transmembrane</keyword>
<proteinExistence type="inferred from homology"/>
<keyword evidence="8 10" id="KW-0472">Membrane</keyword>
<dbReference type="InterPro" id="IPR003684">
    <property type="entry name" value="Porin_alphabac"/>
</dbReference>
<comment type="domain">
    <text evidence="10">Consists of 16-stranded beta-barrel sheets, with large surface-exposed loops, that form a transmembrane pore at the center of each barrel. The pore is partially ocluded by a peptide loop that folds into the pore lumen.</text>
</comment>
<evidence type="ECO:0000313" key="12">
    <source>
        <dbReference type="Proteomes" id="UP000605848"/>
    </source>
</evidence>
<comment type="similarity">
    <text evidence="1 10">Belongs to the alphaproteobacteria porin family.</text>
</comment>
<feature type="chain" id="PRO_5038158303" description="Porin" evidence="10">
    <location>
        <begin position="24"/>
        <end position="421"/>
    </location>
</feature>
<accession>A0A936Z7G5</accession>
<keyword evidence="12" id="KW-1185">Reference proteome</keyword>
<evidence type="ECO:0000256" key="2">
    <source>
        <dbReference type="ARBA" id="ARBA00022448"/>
    </source>
</evidence>
<name>A0A936Z7G5_9HYPH</name>
<evidence type="ECO:0000256" key="1">
    <source>
        <dbReference type="ARBA" id="ARBA00009521"/>
    </source>
</evidence>
<dbReference type="GO" id="GO:0046930">
    <property type="term" value="C:pore complex"/>
    <property type="evidence" value="ECO:0007669"/>
    <property type="project" value="UniProtKB-KW"/>
</dbReference>
<organism evidence="11 12">
    <name type="scientific">Microvirga aerilata</name>
    <dbReference type="NCBI Taxonomy" id="670292"/>
    <lineage>
        <taxon>Bacteria</taxon>
        <taxon>Pseudomonadati</taxon>
        <taxon>Pseudomonadota</taxon>
        <taxon>Alphaproteobacteria</taxon>
        <taxon>Hyphomicrobiales</taxon>
        <taxon>Methylobacteriaceae</taxon>
        <taxon>Microvirga</taxon>
    </lineage>
</organism>
<keyword evidence="2 10" id="KW-0813">Transport</keyword>
<dbReference type="Proteomes" id="UP000605848">
    <property type="component" value="Unassembled WGS sequence"/>
</dbReference>
<dbReference type="SUPFAM" id="SSF56935">
    <property type="entry name" value="Porins"/>
    <property type="match status" value="1"/>
</dbReference>
<gene>
    <name evidence="11" type="ORF">JKG68_12070</name>
</gene>
<dbReference type="RefSeq" id="WP_202059656.1">
    <property type="nucleotide sequence ID" value="NZ_JAEQMY010000014.1"/>
</dbReference>
<evidence type="ECO:0000256" key="10">
    <source>
        <dbReference type="RuleBase" id="RU364005"/>
    </source>
</evidence>
<evidence type="ECO:0000256" key="7">
    <source>
        <dbReference type="ARBA" id="ARBA00023114"/>
    </source>
</evidence>
<keyword evidence="6 10" id="KW-0406">Ion transport</keyword>
<comment type="caution">
    <text evidence="11">The sequence shown here is derived from an EMBL/GenBank/DDBJ whole genome shotgun (WGS) entry which is preliminary data.</text>
</comment>
<dbReference type="GO" id="GO:0015288">
    <property type="term" value="F:porin activity"/>
    <property type="evidence" value="ECO:0007669"/>
    <property type="project" value="UniProtKB-KW"/>
</dbReference>
<dbReference type="AlphaFoldDB" id="A0A936Z7G5"/>
<comment type="function">
    <text evidence="10">Forms passive diffusion pores that allow small molecular weight hydrophilic materials across the outer membrane.</text>
</comment>